<dbReference type="CDD" id="cd15482">
    <property type="entry name" value="Sialidase_non-viral"/>
    <property type="match status" value="1"/>
</dbReference>
<dbReference type="FunFam" id="2.130.10.10:FF:000545">
    <property type="entry name" value="Xyloglucanase Xgh74A"/>
    <property type="match status" value="1"/>
</dbReference>
<comment type="similarity">
    <text evidence="7">Belongs to the glycosyl hydrolase 74 family.</text>
</comment>
<dbReference type="EMBL" id="CP016808">
    <property type="protein sequence ID" value="ANY71074.1"/>
    <property type="molecule type" value="Genomic_DNA"/>
</dbReference>
<dbReference type="InterPro" id="IPR052025">
    <property type="entry name" value="Xyloglucanase_GH74"/>
</dbReference>
<dbReference type="InterPro" id="IPR015943">
    <property type="entry name" value="WD40/YVTN_repeat-like_dom_sf"/>
</dbReference>
<dbReference type="GO" id="GO:0030245">
    <property type="term" value="P:cellulose catabolic process"/>
    <property type="evidence" value="ECO:0007669"/>
    <property type="project" value="UniProtKB-KW"/>
</dbReference>
<dbReference type="GO" id="GO:0010411">
    <property type="term" value="P:xyloglucan metabolic process"/>
    <property type="evidence" value="ECO:0007669"/>
    <property type="project" value="TreeGrafter"/>
</dbReference>
<evidence type="ECO:0000256" key="5">
    <source>
        <dbReference type="ARBA" id="ARBA00023295"/>
    </source>
</evidence>
<reference evidence="10" key="1">
    <citation type="submission" date="2016-08" db="EMBL/GenBank/DDBJ databases">
        <title>Complete Genome Seqeunce of Paenibacillus sp. BIHB 4019 from tea rhizoplane.</title>
        <authorList>
            <person name="Thakur R."/>
            <person name="Swarnkar M.K."/>
            <person name="Gulati A."/>
        </authorList>
    </citation>
    <scope>NUCLEOTIDE SEQUENCE [LARGE SCALE GENOMIC DNA]</scope>
    <source>
        <strain evidence="10">BIHB4019</strain>
    </source>
</reference>
<keyword evidence="2" id="KW-0378">Hydrolase</keyword>
<evidence type="ECO:0000256" key="1">
    <source>
        <dbReference type="ARBA" id="ARBA00022729"/>
    </source>
</evidence>
<dbReference type="SMART" id="SM01067">
    <property type="entry name" value="CBM_3"/>
    <property type="match status" value="1"/>
</dbReference>
<organism evidence="10">
    <name type="scientific">Paenibacillus sp. BIHB 4019</name>
    <dbReference type="NCBI Taxonomy" id="1870819"/>
    <lineage>
        <taxon>Bacteria</taxon>
        <taxon>Bacillati</taxon>
        <taxon>Bacillota</taxon>
        <taxon>Bacilli</taxon>
        <taxon>Bacillales</taxon>
        <taxon>Paenibacillaceae</taxon>
        <taxon>Paenibacillus</taxon>
    </lineage>
</organism>
<evidence type="ECO:0000313" key="10">
    <source>
        <dbReference type="EMBL" id="ANY71074.1"/>
    </source>
</evidence>
<evidence type="ECO:0000259" key="9">
    <source>
        <dbReference type="PROSITE" id="PS51172"/>
    </source>
</evidence>
<dbReference type="PANTHER" id="PTHR43739">
    <property type="entry name" value="XYLOGLUCANASE (EUROFUNG)"/>
    <property type="match status" value="1"/>
</dbReference>
<dbReference type="GO" id="GO:0016798">
    <property type="term" value="F:hydrolase activity, acting on glycosyl bonds"/>
    <property type="evidence" value="ECO:0007669"/>
    <property type="project" value="UniProtKB-KW"/>
</dbReference>
<dbReference type="Pfam" id="PF00942">
    <property type="entry name" value="CBM_3"/>
    <property type="match status" value="1"/>
</dbReference>
<sequence>MKHSMRKLGTLALAITVVAGTVIIGNPLEAQAAPSEAYTWKNVVTGGGGGFVPGFVFNKKEPGLLYARTDVGGAYRYNAATGSWKALLDHVGWDEWNKTGVDALATDPIDPNRLYIAAGSYTNEWDPHNGYIMRSTDKGDTWQETQLPFKIGGNMPGRSMGERLMVDPNKNNILYFGARSGNGLWKSTDYGVTWSKVTAFPNPGNFVEDPTYPYLADKMGLAWITFDQSTGSPGTATQTIYVGVADTASSIYRSTNGGTTWSAVAGQPTGYLPHHGELDSNGQLYVTYSNGTGPYNGSKGDVWRLNTATGVWTNISPVPSSSADNYFGYGGLAVDAQHPGTLIVATLNSWYPDANLYRSTDSGATWKPIWKYSSYPNRDFSYTQDISAAPWLDWGVSSAPPEVSPKLGWMIGDIEIDPFNSDRMLYGTGATVYGTTNLTAWDSGGKVALSVMAKGIEETSIKELISPPTGAHLLSAMLDVSGYRHNDLTAAPAKMFISPSSSTSIDFAELNAGFIARVGNADKAKYPNEKSIALSYDGGTNWYSPNAEPSATTGGGFIAVAADNSSLVWSTSDVGVYYSKTTGNSWTASTGIPAGAKVVSDRVNKNKFYGAAAGKFYVSTDGGATFTMSAAAGLPAAGNMKFKALPGVEGDIWLAGGNESSGVYGLWHSTNSGASFTKLSNVEEADVVGFGMAAPGQTYPALYISAQIDQVRGFFRSDNGGANWVRINDDQHQYAFTGETITGDPRIFGRVYIGTNGRGIVYGDTVNGPTPTPTPTATPTPTVTPTPTPTSTPTPTVTPTPTPTVTPTPTPTSTPSPSPAGSFKVQLFNGGTAATTNTLSPKIKLVNTGTSSLNLADVKLRYYYTIDGEQAQSFWCDWSTVGSANVLASFVKLPTAVTGADYYVEISFASAAGSVAAGQSIELQTRISKNNWSNYTQTGDYSFNSSATSYVDWNKTTGYAAGILQWGVEPS</sequence>
<dbReference type="SUPFAM" id="SSF110296">
    <property type="entry name" value="Oligoxyloglucan reducing end-specific cellobiohydrolase"/>
    <property type="match status" value="2"/>
</dbReference>
<evidence type="ECO:0000256" key="7">
    <source>
        <dbReference type="ARBA" id="ARBA00037986"/>
    </source>
</evidence>
<dbReference type="InterPro" id="IPR001956">
    <property type="entry name" value="CBM3"/>
</dbReference>
<keyword evidence="1" id="KW-0732">Signal</keyword>
<keyword evidence="4" id="KW-0119">Carbohydrate metabolism</keyword>
<evidence type="ECO:0000256" key="3">
    <source>
        <dbReference type="ARBA" id="ARBA00023001"/>
    </source>
</evidence>
<feature type="region of interest" description="Disordered" evidence="8">
    <location>
        <begin position="765"/>
        <end position="822"/>
    </location>
</feature>
<dbReference type="PROSITE" id="PS51172">
    <property type="entry name" value="CBM3"/>
    <property type="match status" value="1"/>
</dbReference>
<evidence type="ECO:0000256" key="8">
    <source>
        <dbReference type="SAM" id="MobiDB-lite"/>
    </source>
</evidence>
<dbReference type="InterPro" id="IPR036966">
    <property type="entry name" value="CBM3_sf"/>
</dbReference>
<evidence type="ECO:0000256" key="6">
    <source>
        <dbReference type="ARBA" id="ARBA00023326"/>
    </source>
</evidence>
<gene>
    <name evidence="10" type="ORF">BBD42_29865</name>
</gene>
<accession>A0A1B2DTN1</accession>
<dbReference type="SUPFAM" id="SSF49384">
    <property type="entry name" value="Carbohydrate-binding domain"/>
    <property type="match status" value="1"/>
</dbReference>
<dbReference type="PANTHER" id="PTHR43739:SF2">
    <property type="entry name" value="OLIGOXYLOGLUCAN-REDUCING END-SPECIFIC XYLOGLUCANASE-RELATED"/>
    <property type="match status" value="1"/>
</dbReference>
<evidence type="ECO:0000256" key="2">
    <source>
        <dbReference type="ARBA" id="ARBA00022801"/>
    </source>
</evidence>
<feature type="compositionally biased region" description="Pro residues" evidence="8">
    <location>
        <begin position="770"/>
        <end position="818"/>
    </location>
</feature>
<keyword evidence="3" id="KW-0136">Cellulose degradation</keyword>
<dbReference type="Gene3D" id="2.130.10.10">
    <property type="entry name" value="YVTN repeat-like/Quinoprotein amine dehydrogenase"/>
    <property type="match status" value="2"/>
</dbReference>
<dbReference type="InterPro" id="IPR008965">
    <property type="entry name" value="CBM2/CBM3_carb-bd_dom_sf"/>
</dbReference>
<protein>
    <submittedName>
        <fullName evidence="10">Xyloglucanase</fullName>
    </submittedName>
</protein>
<proteinExistence type="inferred from homology"/>
<dbReference type="GO" id="GO:0030248">
    <property type="term" value="F:cellulose binding"/>
    <property type="evidence" value="ECO:0007669"/>
    <property type="project" value="InterPro"/>
</dbReference>
<evidence type="ECO:0000256" key="4">
    <source>
        <dbReference type="ARBA" id="ARBA00023277"/>
    </source>
</evidence>
<dbReference type="Gene3D" id="2.60.40.710">
    <property type="entry name" value="Endoglucanase-like"/>
    <property type="match status" value="1"/>
</dbReference>
<dbReference type="FunFam" id="2.130.10.10:FF:000534">
    <property type="entry name" value="Xyloglucanase Xgh74A"/>
    <property type="match status" value="1"/>
</dbReference>
<keyword evidence="5" id="KW-0326">Glycosidase</keyword>
<dbReference type="AlphaFoldDB" id="A0A1B2DTN1"/>
<feature type="domain" description="CBM3" evidence="9">
    <location>
        <begin position="819"/>
        <end position="971"/>
    </location>
</feature>
<keyword evidence="6" id="KW-0624">Polysaccharide degradation</keyword>
<name>A0A1B2DTN1_9BACL</name>